<protein>
    <recommendedName>
        <fullName evidence="1">Copper-binding protein MbnP-like domain-containing protein</fullName>
    </recommendedName>
</protein>
<evidence type="ECO:0000259" key="1">
    <source>
        <dbReference type="Pfam" id="PF20243"/>
    </source>
</evidence>
<dbReference type="OrthoDB" id="1422031at2"/>
<dbReference type="InterPro" id="IPR046863">
    <property type="entry name" value="MbnP-like_dom"/>
</dbReference>
<reference evidence="2 3" key="1">
    <citation type="submission" date="2016-11" db="EMBL/GenBank/DDBJ databases">
        <authorList>
            <person name="Jaros S."/>
            <person name="Januszkiewicz K."/>
            <person name="Wedrychowicz H."/>
        </authorList>
    </citation>
    <scope>NUCLEOTIDE SEQUENCE [LARGE SCALE GENOMIC DNA]</scope>
    <source>
        <strain evidence="2 3">DSM 24787</strain>
    </source>
</reference>
<proteinExistence type="predicted"/>
<feature type="domain" description="Copper-binding protein MbnP-like" evidence="1">
    <location>
        <begin position="30"/>
        <end position="240"/>
    </location>
</feature>
<evidence type="ECO:0000313" key="3">
    <source>
        <dbReference type="Proteomes" id="UP000185003"/>
    </source>
</evidence>
<dbReference type="RefSeq" id="WP_074241710.1">
    <property type="nucleotide sequence ID" value="NZ_FSRA01000002.1"/>
</dbReference>
<sequence>MRQAKLLILSLFIFSACKKDSIATDSTAKATLSIQFDNVAGDKNLQLNTGNYSNEAGEQFNVSLLQYFVSNIKVKTAAGVEYVVPQDSSYFLISESNPSTQFVKVKVPQGDYASISFVLGVDSLRSTMDIDKRTGVLDPSGGHDDGMYWGWNSGYIFFRMEGIAAAAPIDPSGQRKFRYHIGGFGGYSAPTINNIRTISVDLNAGGVAKVRVGRQPNIHLMVDILKAFKGASIAANPTVMFSEFSGKIANNFTGMFHHDHTEN</sequence>
<accession>A0A1N6JSZ4</accession>
<dbReference type="EMBL" id="FSRA01000002">
    <property type="protein sequence ID" value="SIO47343.1"/>
    <property type="molecule type" value="Genomic_DNA"/>
</dbReference>
<keyword evidence="3" id="KW-1185">Reference proteome</keyword>
<name>A0A1N6JSZ4_9BACT</name>
<dbReference type="PROSITE" id="PS51257">
    <property type="entry name" value="PROKAR_LIPOPROTEIN"/>
    <property type="match status" value="1"/>
</dbReference>
<organism evidence="2 3">
    <name type="scientific">Chitinophaga niabensis</name>
    <dbReference type="NCBI Taxonomy" id="536979"/>
    <lineage>
        <taxon>Bacteria</taxon>
        <taxon>Pseudomonadati</taxon>
        <taxon>Bacteroidota</taxon>
        <taxon>Chitinophagia</taxon>
        <taxon>Chitinophagales</taxon>
        <taxon>Chitinophagaceae</taxon>
        <taxon>Chitinophaga</taxon>
    </lineage>
</organism>
<dbReference type="STRING" id="536979.SAMN04488055_4354"/>
<gene>
    <name evidence="2" type="ORF">SAMN04488055_4354</name>
</gene>
<dbReference type="AlphaFoldDB" id="A0A1N6JSZ4"/>
<evidence type="ECO:0000313" key="2">
    <source>
        <dbReference type="EMBL" id="SIO47343.1"/>
    </source>
</evidence>
<dbReference type="Proteomes" id="UP000185003">
    <property type="component" value="Unassembled WGS sequence"/>
</dbReference>
<dbReference type="Pfam" id="PF20243">
    <property type="entry name" value="MbnP"/>
    <property type="match status" value="1"/>
</dbReference>